<evidence type="ECO:0000256" key="5">
    <source>
        <dbReference type="ARBA" id="ARBA00023136"/>
    </source>
</evidence>
<feature type="domain" description="Protein root UVB sensitive/RUS" evidence="6">
    <location>
        <begin position="46"/>
        <end position="88"/>
    </location>
</feature>
<proteinExistence type="inferred from homology"/>
<dbReference type="InterPro" id="IPR054549">
    <property type="entry name" value="UVB_sens_RUS_dom"/>
</dbReference>
<keyword evidence="5" id="KW-0472">Membrane</keyword>
<evidence type="ECO:0000256" key="1">
    <source>
        <dbReference type="ARBA" id="ARBA00004370"/>
    </source>
</evidence>
<dbReference type="Pfam" id="PF04884">
    <property type="entry name" value="UVB_sens_prot"/>
    <property type="match status" value="1"/>
</dbReference>
<dbReference type="GO" id="GO:0016020">
    <property type="term" value="C:membrane"/>
    <property type="evidence" value="ECO:0007669"/>
    <property type="project" value="UniProtKB-SubCell"/>
</dbReference>
<comment type="similarity">
    <text evidence="2">Belongs to the RUS1 family.</text>
</comment>
<evidence type="ECO:0000259" key="6">
    <source>
        <dbReference type="Pfam" id="PF04884"/>
    </source>
</evidence>
<sequence>MEVSSAISEIILEEWNGSSSTKLSRTATITSSPSLCIQRSGNRFHHVWRRVLQAFGFPSSVTPDYVPFQMWDSLQGLSTYIRMMLSTQVSVLFTFIVLLKVHG</sequence>
<dbReference type="Gramene" id="PRQ40650">
    <property type="protein sequence ID" value="PRQ40650"/>
    <property type="gene ID" value="RchiOBHm_Chr4g0438371"/>
</dbReference>
<keyword evidence="4" id="KW-1133">Transmembrane helix</keyword>
<evidence type="ECO:0000256" key="2">
    <source>
        <dbReference type="ARBA" id="ARBA00007558"/>
    </source>
</evidence>
<evidence type="ECO:0000313" key="8">
    <source>
        <dbReference type="Proteomes" id="UP000238479"/>
    </source>
</evidence>
<dbReference type="PANTHER" id="PTHR12770">
    <property type="entry name" value="RUS1 FAMILY PROTEIN C16ORF58"/>
    <property type="match status" value="1"/>
</dbReference>
<accession>A0A2P6R2I8</accession>
<keyword evidence="8" id="KW-1185">Reference proteome</keyword>
<dbReference type="InterPro" id="IPR006968">
    <property type="entry name" value="RUS_fam"/>
</dbReference>
<evidence type="ECO:0000313" key="7">
    <source>
        <dbReference type="EMBL" id="PRQ40650.1"/>
    </source>
</evidence>
<comment type="caution">
    <text evidence="7">The sequence shown here is derived from an EMBL/GenBank/DDBJ whole genome shotgun (WGS) entry which is preliminary data.</text>
</comment>
<dbReference type="PANTHER" id="PTHR12770:SF31">
    <property type="entry name" value="RUS FAMILY MEMBER 1"/>
    <property type="match status" value="1"/>
</dbReference>
<reference evidence="7 8" key="1">
    <citation type="journal article" date="2018" name="Nat. Genet.">
        <title>The Rosa genome provides new insights in the design of modern roses.</title>
        <authorList>
            <person name="Bendahmane M."/>
        </authorList>
    </citation>
    <scope>NUCLEOTIDE SEQUENCE [LARGE SCALE GENOMIC DNA]</scope>
    <source>
        <strain evidence="8">cv. Old Blush</strain>
    </source>
</reference>
<dbReference type="Proteomes" id="UP000238479">
    <property type="component" value="Chromosome 4"/>
</dbReference>
<organism evidence="7 8">
    <name type="scientific">Rosa chinensis</name>
    <name type="common">China rose</name>
    <dbReference type="NCBI Taxonomy" id="74649"/>
    <lineage>
        <taxon>Eukaryota</taxon>
        <taxon>Viridiplantae</taxon>
        <taxon>Streptophyta</taxon>
        <taxon>Embryophyta</taxon>
        <taxon>Tracheophyta</taxon>
        <taxon>Spermatophyta</taxon>
        <taxon>Magnoliopsida</taxon>
        <taxon>eudicotyledons</taxon>
        <taxon>Gunneridae</taxon>
        <taxon>Pentapetalae</taxon>
        <taxon>rosids</taxon>
        <taxon>fabids</taxon>
        <taxon>Rosales</taxon>
        <taxon>Rosaceae</taxon>
        <taxon>Rosoideae</taxon>
        <taxon>Rosoideae incertae sedis</taxon>
        <taxon>Rosa</taxon>
    </lineage>
</organism>
<evidence type="ECO:0000256" key="3">
    <source>
        <dbReference type="ARBA" id="ARBA00022692"/>
    </source>
</evidence>
<dbReference type="AlphaFoldDB" id="A0A2P6R2I8"/>
<protein>
    <submittedName>
        <fullName evidence="7">Putative Root UVB sensitive family</fullName>
    </submittedName>
</protein>
<comment type="subcellular location">
    <subcellularLocation>
        <location evidence="1">Membrane</location>
    </subcellularLocation>
</comment>
<keyword evidence="3" id="KW-0812">Transmembrane</keyword>
<dbReference type="EMBL" id="PDCK01000042">
    <property type="protein sequence ID" value="PRQ40650.1"/>
    <property type="molecule type" value="Genomic_DNA"/>
</dbReference>
<gene>
    <name evidence="7" type="ORF">RchiOBHm_Chr4g0438371</name>
</gene>
<evidence type="ECO:0000256" key="4">
    <source>
        <dbReference type="ARBA" id="ARBA00022989"/>
    </source>
</evidence>
<name>A0A2P6R2I8_ROSCH</name>